<evidence type="ECO:0000313" key="9">
    <source>
        <dbReference type="Proteomes" id="UP000252004"/>
    </source>
</evidence>
<evidence type="ECO:0000256" key="3">
    <source>
        <dbReference type="ARBA" id="ARBA00022741"/>
    </source>
</evidence>
<dbReference type="GO" id="GO:0005524">
    <property type="term" value="F:ATP binding"/>
    <property type="evidence" value="ECO:0007669"/>
    <property type="project" value="UniProtKB-KW"/>
</dbReference>
<evidence type="ECO:0000256" key="1">
    <source>
        <dbReference type="ARBA" id="ARBA00004202"/>
    </source>
</evidence>
<feature type="region of interest" description="Disordered" evidence="6">
    <location>
        <begin position="311"/>
        <end position="337"/>
    </location>
</feature>
<dbReference type="RefSeq" id="WP_114059203.1">
    <property type="nucleotide sequence ID" value="NZ_CP030864.1"/>
</dbReference>
<evidence type="ECO:0000259" key="7">
    <source>
        <dbReference type="PROSITE" id="PS50893"/>
    </source>
</evidence>
<feature type="domain" description="ABC transporter" evidence="7">
    <location>
        <begin position="9"/>
        <end position="239"/>
    </location>
</feature>
<keyword evidence="3" id="KW-0547">Nucleotide-binding</keyword>
<dbReference type="GO" id="GO:0005886">
    <property type="term" value="C:plasma membrane"/>
    <property type="evidence" value="ECO:0007669"/>
    <property type="project" value="UniProtKB-SubCell"/>
</dbReference>
<dbReference type="SMART" id="SM00382">
    <property type="entry name" value="AAA"/>
    <property type="match status" value="1"/>
</dbReference>
<organism evidence="8 9">
    <name type="scientific">Streptomyces globosus</name>
    <dbReference type="NCBI Taxonomy" id="68209"/>
    <lineage>
        <taxon>Bacteria</taxon>
        <taxon>Bacillati</taxon>
        <taxon>Actinomycetota</taxon>
        <taxon>Actinomycetes</taxon>
        <taxon>Kitasatosporales</taxon>
        <taxon>Streptomycetaceae</taxon>
        <taxon>Streptomyces</taxon>
    </lineage>
</organism>
<evidence type="ECO:0000256" key="4">
    <source>
        <dbReference type="ARBA" id="ARBA00022840"/>
    </source>
</evidence>
<dbReference type="Gene3D" id="3.40.50.300">
    <property type="entry name" value="P-loop containing nucleotide triphosphate hydrolases"/>
    <property type="match status" value="1"/>
</dbReference>
<dbReference type="PANTHER" id="PTHR42711">
    <property type="entry name" value="ABC TRANSPORTER ATP-BINDING PROTEIN"/>
    <property type="match status" value="1"/>
</dbReference>
<dbReference type="GO" id="GO:0046677">
    <property type="term" value="P:response to antibiotic"/>
    <property type="evidence" value="ECO:0007669"/>
    <property type="project" value="UniProtKB-KW"/>
</dbReference>
<dbReference type="EMBL" id="CP030864">
    <property type="protein sequence ID" value="AXE28042.1"/>
    <property type="molecule type" value="Genomic_DNA"/>
</dbReference>
<dbReference type="GO" id="GO:0016887">
    <property type="term" value="F:ATP hydrolysis activity"/>
    <property type="evidence" value="ECO:0007669"/>
    <property type="project" value="InterPro"/>
</dbReference>
<reference evidence="8 9" key="1">
    <citation type="submission" date="2018-01" db="EMBL/GenBank/DDBJ databases">
        <title>Draft genome Sequence of streptomyces globosus LZH-48.</title>
        <authorList>
            <person name="Ran K."/>
            <person name="Li Z."/>
            <person name="Wei S."/>
            <person name="Dong R."/>
        </authorList>
    </citation>
    <scope>NUCLEOTIDE SEQUENCE [LARGE SCALE GENOMIC DNA]</scope>
    <source>
        <strain evidence="8 9">LZH-48</strain>
        <plasmid evidence="8 9">unnamed2</plasmid>
    </source>
</reference>
<evidence type="ECO:0000256" key="5">
    <source>
        <dbReference type="ARBA" id="ARBA00023251"/>
    </source>
</evidence>
<dbReference type="InterPro" id="IPR003593">
    <property type="entry name" value="AAA+_ATPase"/>
</dbReference>
<keyword evidence="8" id="KW-0614">Plasmid</keyword>
<keyword evidence="9" id="KW-1185">Reference proteome</keyword>
<dbReference type="KEGG" id="sgz:C0216_31560"/>
<name>A0A344UAX1_9ACTN</name>
<dbReference type="Pfam" id="PF00005">
    <property type="entry name" value="ABC_tran"/>
    <property type="match status" value="1"/>
</dbReference>
<dbReference type="PANTHER" id="PTHR42711:SF17">
    <property type="entry name" value="ABC TRANSPORTER ATP-BINDING PROTEIN"/>
    <property type="match status" value="1"/>
</dbReference>
<dbReference type="PROSITE" id="PS50893">
    <property type="entry name" value="ABC_TRANSPORTER_2"/>
    <property type="match status" value="1"/>
</dbReference>
<keyword evidence="5" id="KW-0046">Antibiotic resistance</keyword>
<dbReference type="OrthoDB" id="9804819at2"/>
<keyword evidence="2" id="KW-0813">Transport</keyword>
<dbReference type="InterPro" id="IPR050763">
    <property type="entry name" value="ABC_transporter_ATP-binding"/>
</dbReference>
<dbReference type="Proteomes" id="UP000252004">
    <property type="component" value="Plasmid unnamed2"/>
</dbReference>
<dbReference type="InterPro" id="IPR003439">
    <property type="entry name" value="ABC_transporter-like_ATP-bd"/>
</dbReference>
<keyword evidence="4 8" id="KW-0067">ATP-binding</keyword>
<evidence type="ECO:0000256" key="6">
    <source>
        <dbReference type="SAM" id="MobiDB-lite"/>
    </source>
</evidence>
<protein>
    <submittedName>
        <fullName evidence="8">ABC transporter ATP-binding protein</fullName>
    </submittedName>
</protein>
<feature type="compositionally biased region" description="Acidic residues" evidence="6">
    <location>
        <begin position="320"/>
        <end position="337"/>
    </location>
</feature>
<accession>A0A344UAX1</accession>
<gene>
    <name evidence="8" type="ORF">C0216_31560</name>
</gene>
<dbReference type="AlphaFoldDB" id="A0A344UAX1"/>
<evidence type="ECO:0000313" key="8">
    <source>
        <dbReference type="EMBL" id="AXE28042.1"/>
    </source>
</evidence>
<dbReference type="PROSITE" id="PS00211">
    <property type="entry name" value="ABC_TRANSPORTER_1"/>
    <property type="match status" value="1"/>
</dbReference>
<comment type="subcellular location">
    <subcellularLocation>
        <location evidence="1">Cell membrane</location>
        <topology evidence="1">Peripheral membrane protein</topology>
    </subcellularLocation>
</comment>
<dbReference type="InterPro" id="IPR027417">
    <property type="entry name" value="P-loop_NTPase"/>
</dbReference>
<proteinExistence type="predicted"/>
<sequence length="337" mass="36114">MAASESSHIHAHDVWRRYGRGKSAFMAVRGVSFTVRPGSLFALLGTNGAGKTSTVEMLEGLAAPHRGRIRLFGDLDPVADRARIRPRTGVMLQEGGFTAHLTARESIGMWAGLTSRPRPVAQALELAGLSHRADVLVKNLSGGEKRRLDLAIATLGSPEVLFLDEPTAGMDAEGRHATWRLVKELREQGSTILLTTHYLEEAESLADELAIMHRGRIAASGTVSEIVSGHPATLSFRLSGQWSAQDLPVGGTVEEQGGRITVTTGQLQKDAARILAWAEDHGVELDRFTARPASLEEAFISIARVTDDHDDHADAIDAGDGNDDAAADDAAEPQEKA</sequence>
<geneLocation type="plasmid" evidence="8 9">
    <name>unnamed2</name>
</geneLocation>
<dbReference type="InterPro" id="IPR017871">
    <property type="entry name" value="ABC_transporter-like_CS"/>
</dbReference>
<evidence type="ECO:0000256" key="2">
    <source>
        <dbReference type="ARBA" id="ARBA00022448"/>
    </source>
</evidence>
<dbReference type="SUPFAM" id="SSF52540">
    <property type="entry name" value="P-loop containing nucleoside triphosphate hydrolases"/>
    <property type="match status" value="1"/>
</dbReference>